<evidence type="ECO:0000256" key="1">
    <source>
        <dbReference type="SAM" id="Phobius"/>
    </source>
</evidence>
<gene>
    <name evidence="2" type="ORF">FB474_4019</name>
</gene>
<dbReference type="Proteomes" id="UP000319514">
    <property type="component" value="Unassembled WGS sequence"/>
</dbReference>
<dbReference type="EMBL" id="VFOQ01000003">
    <property type="protein sequence ID" value="TQL56403.1"/>
    <property type="molecule type" value="Genomic_DNA"/>
</dbReference>
<evidence type="ECO:0000313" key="2">
    <source>
        <dbReference type="EMBL" id="TQL56403.1"/>
    </source>
</evidence>
<keyword evidence="1" id="KW-0472">Membrane</keyword>
<dbReference type="RefSeq" id="WP_221632709.1">
    <property type="nucleotide sequence ID" value="NZ_BAAAKX010000008.1"/>
</dbReference>
<organism evidence="2 3">
    <name type="scientific">Oryzihumus leptocrescens</name>
    <dbReference type="NCBI Taxonomy" id="297536"/>
    <lineage>
        <taxon>Bacteria</taxon>
        <taxon>Bacillati</taxon>
        <taxon>Actinomycetota</taxon>
        <taxon>Actinomycetes</taxon>
        <taxon>Micrococcales</taxon>
        <taxon>Intrasporangiaceae</taxon>
        <taxon>Oryzihumus</taxon>
    </lineage>
</organism>
<protein>
    <submittedName>
        <fullName evidence="2">Putative metal-binding membrane protein</fullName>
    </submittedName>
</protein>
<name>A0A542Z7U5_9MICO</name>
<feature type="transmembrane region" description="Helical" evidence="1">
    <location>
        <begin position="182"/>
        <end position="208"/>
    </location>
</feature>
<dbReference type="InterPro" id="IPR018688">
    <property type="entry name" value="PpoB2-like"/>
</dbReference>
<comment type="caution">
    <text evidence="2">The sequence shown here is derived from an EMBL/GenBank/DDBJ whole genome shotgun (WGS) entry which is preliminary data.</text>
</comment>
<feature type="transmembrane region" description="Helical" evidence="1">
    <location>
        <begin position="220"/>
        <end position="240"/>
    </location>
</feature>
<feature type="transmembrane region" description="Helical" evidence="1">
    <location>
        <begin position="80"/>
        <end position="105"/>
    </location>
</feature>
<dbReference type="Pfam" id="PF09948">
    <property type="entry name" value="PpoB2"/>
    <property type="match status" value="1"/>
</dbReference>
<proteinExistence type="predicted"/>
<dbReference type="AlphaFoldDB" id="A0A542Z7U5"/>
<keyword evidence="1" id="KW-0812">Transmembrane</keyword>
<sequence length="242" mass="25439">MLLGVAALCWAWLLTWSSSPSMSMSTSMSAPMGASGAPTALLAFLGLWVAMMAAMMLPSVAPVARVYLRVVSAQTTGPARAVRVTALLSGYFLAWAAYGLVAFGLTRWLDTVTMTSGRARVVAASAALALAGAYQFSPLKARCLAHCRSPLGVLMHVGSFTGRLRDGRVGAWHGGYCLGCCWSLMLVLVAVGVMNMVWMAALAVVILLEKAWRYGPHLSLAVGALLLVLAVVVPWQPALIGA</sequence>
<keyword evidence="1" id="KW-1133">Transmembrane helix</keyword>
<accession>A0A542Z7U5</accession>
<reference evidence="2 3" key="1">
    <citation type="submission" date="2019-06" db="EMBL/GenBank/DDBJ databases">
        <title>Sequencing the genomes of 1000 actinobacteria strains.</title>
        <authorList>
            <person name="Klenk H.-P."/>
        </authorList>
    </citation>
    <scope>NUCLEOTIDE SEQUENCE [LARGE SCALE GENOMIC DNA]</scope>
    <source>
        <strain evidence="2 3">DSM 18082</strain>
    </source>
</reference>
<feature type="transmembrane region" description="Helical" evidence="1">
    <location>
        <begin position="46"/>
        <end position="68"/>
    </location>
</feature>
<evidence type="ECO:0000313" key="3">
    <source>
        <dbReference type="Proteomes" id="UP000319514"/>
    </source>
</evidence>
<keyword evidence="3" id="KW-1185">Reference proteome</keyword>